<accession>A0A0R3T0P0</accession>
<protein>
    <submittedName>
        <fullName evidence="2 4">Uncharacterized protein</fullName>
    </submittedName>
</protein>
<dbReference type="AlphaFoldDB" id="A0A0R3T0P0"/>
<name>A0A0R3T0P0_RODNA</name>
<feature type="compositionally biased region" description="Polar residues" evidence="1">
    <location>
        <begin position="152"/>
        <end position="167"/>
    </location>
</feature>
<dbReference type="Proteomes" id="UP000278807">
    <property type="component" value="Unassembled WGS sequence"/>
</dbReference>
<gene>
    <name evidence="2" type="ORF">HNAJ_LOCUS399</name>
</gene>
<proteinExistence type="predicted"/>
<evidence type="ECO:0000256" key="1">
    <source>
        <dbReference type="SAM" id="MobiDB-lite"/>
    </source>
</evidence>
<reference evidence="4" key="1">
    <citation type="submission" date="2017-02" db="UniProtKB">
        <authorList>
            <consortium name="WormBaseParasite"/>
        </authorList>
    </citation>
    <scope>IDENTIFICATION</scope>
</reference>
<sequence>MADEYQDNYGTYVFNNYTRNCELAKASATHDEAKADILRNAATSNMRRNVSSQRPRNTYSQSASLWAKKWPNLNDQSDYLSLDSDSDSDSCCGSSTSCTCSKCCESTCCSSNKSSSFYTSELCGCHCDCQLIEDRQHRRSRRHHVREKRMIATSQPSKSQGGNTMSSERYHKCKTPHESTSRFKRNRSTNRNGLYQGVIPELRPGPYGNKFFTEEDVYRKYFRDSSATRAHPEPDLILYPID</sequence>
<reference evidence="2 3" key="2">
    <citation type="submission" date="2018-11" db="EMBL/GenBank/DDBJ databases">
        <authorList>
            <consortium name="Pathogen Informatics"/>
        </authorList>
    </citation>
    <scope>NUCLEOTIDE SEQUENCE [LARGE SCALE GENOMIC DNA]</scope>
</reference>
<dbReference type="OrthoDB" id="10440617at2759"/>
<evidence type="ECO:0000313" key="4">
    <source>
        <dbReference type="WBParaSite" id="HNAJ_0000039801-mRNA-1"/>
    </source>
</evidence>
<dbReference type="WBParaSite" id="HNAJ_0000039801-mRNA-1">
    <property type="protein sequence ID" value="HNAJ_0000039801-mRNA-1"/>
    <property type="gene ID" value="HNAJ_0000039801"/>
</dbReference>
<dbReference type="EMBL" id="UZAE01000100">
    <property type="protein sequence ID" value="VDN96258.1"/>
    <property type="molecule type" value="Genomic_DNA"/>
</dbReference>
<feature type="region of interest" description="Disordered" evidence="1">
    <location>
        <begin position="140"/>
        <end position="170"/>
    </location>
</feature>
<organism evidence="4">
    <name type="scientific">Rodentolepis nana</name>
    <name type="common">Dwarf tapeworm</name>
    <name type="synonym">Hymenolepis nana</name>
    <dbReference type="NCBI Taxonomy" id="102285"/>
    <lineage>
        <taxon>Eukaryota</taxon>
        <taxon>Metazoa</taxon>
        <taxon>Spiralia</taxon>
        <taxon>Lophotrochozoa</taxon>
        <taxon>Platyhelminthes</taxon>
        <taxon>Cestoda</taxon>
        <taxon>Eucestoda</taxon>
        <taxon>Cyclophyllidea</taxon>
        <taxon>Hymenolepididae</taxon>
        <taxon>Rodentolepis</taxon>
    </lineage>
</organism>
<evidence type="ECO:0000313" key="2">
    <source>
        <dbReference type="EMBL" id="VDN96258.1"/>
    </source>
</evidence>
<keyword evidence="3" id="KW-1185">Reference proteome</keyword>
<evidence type="ECO:0000313" key="3">
    <source>
        <dbReference type="Proteomes" id="UP000278807"/>
    </source>
</evidence>